<protein>
    <submittedName>
        <fullName evidence="1">Uncharacterized protein</fullName>
    </submittedName>
</protein>
<dbReference type="GO" id="GO:0005506">
    <property type="term" value="F:iron ion binding"/>
    <property type="evidence" value="ECO:0007669"/>
    <property type="project" value="InterPro"/>
</dbReference>
<feature type="non-terminal residue" evidence="1">
    <location>
        <position position="78"/>
    </location>
</feature>
<gene>
    <name evidence="1" type="ORF">K432DRAFT_277743</name>
</gene>
<feature type="non-terminal residue" evidence="1">
    <location>
        <position position="1"/>
    </location>
</feature>
<dbReference type="EMBL" id="KV745372">
    <property type="protein sequence ID" value="OCK75048.1"/>
    <property type="molecule type" value="Genomic_DNA"/>
</dbReference>
<proteinExistence type="predicted"/>
<dbReference type="Gene3D" id="1.10.630.10">
    <property type="entry name" value="Cytochrome P450"/>
    <property type="match status" value="1"/>
</dbReference>
<dbReference type="GO" id="GO:0004497">
    <property type="term" value="F:monooxygenase activity"/>
    <property type="evidence" value="ECO:0007669"/>
    <property type="project" value="InterPro"/>
</dbReference>
<keyword evidence="2" id="KW-1185">Reference proteome</keyword>
<organism evidence="1 2">
    <name type="scientific">Lepidopterella palustris CBS 459.81</name>
    <dbReference type="NCBI Taxonomy" id="1314670"/>
    <lineage>
        <taxon>Eukaryota</taxon>
        <taxon>Fungi</taxon>
        <taxon>Dikarya</taxon>
        <taxon>Ascomycota</taxon>
        <taxon>Pezizomycotina</taxon>
        <taxon>Dothideomycetes</taxon>
        <taxon>Pleosporomycetidae</taxon>
        <taxon>Mytilinidiales</taxon>
        <taxon>Argynnaceae</taxon>
        <taxon>Lepidopterella</taxon>
    </lineage>
</organism>
<dbReference type="InterPro" id="IPR001128">
    <property type="entry name" value="Cyt_P450"/>
</dbReference>
<dbReference type="InterPro" id="IPR036396">
    <property type="entry name" value="Cyt_P450_sf"/>
</dbReference>
<dbReference type="AlphaFoldDB" id="A0A8E2JA82"/>
<name>A0A8E2JA82_9PEZI</name>
<dbReference type="GO" id="GO:0020037">
    <property type="term" value="F:heme binding"/>
    <property type="evidence" value="ECO:0007669"/>
    <property type="project" value="InterPro"/>
</dbReference>
<dbReference type="Proteomes" id="UP000250266">
    <property type="component" value="Unassembled WGS sequence"/>
</dbReference>
<dbReference type="SUPFAM" id="SSF48264">
    <property type="entry name" value="Cytochrome P450"/>
    <property type="match status" value="1"/>
</dbReference>
<dbReference type="GO" id="GO:0016705">
    <property type="term" value="F:oxidoreductase activity, acting on paired donors, with incorporation or reduction of molecular oxygen"/>
    <property type="evidence" value="ECO:0007669"/>
    <property type="project" value="InterPro"/>
</dbReference>
<evidence type="ECO:0000313" key="2">
    <source>
        <dbReference type="Proteomes" id="UP000250266"/>
    </source>
</evidence>
<sequence length="78" mass="8484">LPPSTIIGINRYASHTNVSVFGPNAGEPKPERWLDPSPESISQKLLIFGGPSRSYPGQNLAMFVVAKTLVRLFGECEV</sequence>
<evidence type="ECO:0000313" key="1">
    <source>
        <dbReference type="EMBL" id="OCK75048.1"/>
    </source>
</evidence>
<dbReference type="OrthoDB" id="3934656at2759"/>
<reference evidence="1 2" key="1">
    <citation type="journal article" date="2016" name="Nat. Commun.">
        <title>Ectomycorrhizal ecology is imprinted in the genome of the dominant symbiotic fungus Cenococcum geophilum.</title>
        <authorList>
            <consortium name="DOE Joint Genome Institute"/>
            <person name="Peter M."/>
            <person name="Kohler A."/>
            <person name="Ohm R.A."/>
            <person name="Kuo A."/>
            <person name="Krutzmann J."/>
            <person name="Morin E."/>
            <person name="Arend M."/>
            <person name="Barry K.W."/>
            <person name="Binder M."/>
            <person name="Choi C."/>
            <person name="Clum A."/>
            <person name="Copeland A."/>
            <person name="Grisel N."/>
            <person name="Haridas S."/>
            <person name="Kipfer T."/>
            <person name="LaButti K."/>
            <person name="Lindquist E."/>
            <person name="Lipzen A."/>
            <person name="Maire R."/>
            <person name="Meier B."/>
            <person name="Mihaltcheva S."/>
            <person name="Molinier V."/>
            <person name="Murat C."/>
            <person name="Poggeler S."/>
            <person name="Quandt C.A."/>
            <person name="Sperisen C."/>
            <person name="Tritt A."/>
            <person name="Tisserant E."/>
            <person name="Crous P.W."/>
            <person name="Henrissat B."/>
            <person name="Nehls U."/>
            <person name="Egli S."/>
            <person name="Spatafora J.W."/>
            <person name="Grigoriev I.V."/>
            <person name="Martin F.M."/>
        </authorList>
    </citation>
    <scope>NUCLEOTIDE SEQUENCE [LARGE SCALE GENOMIC DNA]</scope>
    <source>
        <strain evidence="1 2">CBS 459.81</strain>
    </source>
</reference>
<accession>A0A8E2JA82</accession>
<dbReference type="Pfam" id="PF00067">
    <property type="entry name" value="p450"/>
    <property type="match status" value="1"/>
</dbReference>